<dbReference type="GO" id="GO:0051536">
    <property type="term" value="F:iron-sulfur cluster binding"/>
    <property type="evidence" value="ECO:0007669"/>
    <property type="project" value="UniProtKB-KW"/>
</dbReference>
<evidence type="ECO:0000313" key="8">
    <source>
        <dbReference type="Proteomes" id="UP000575469"/>
    </source>
</evidence>
<keyword evidence="2" id="KW-0949">S-adenosyl-L-methionine</keyword>
<evidence type="ECO:0000256" key="5">
    <source>
        <dbReference type="ARBA" id="ARBA00023014"/>
    </source>
</evidence>
<dbReference type="SFLD" id="SFLDS00029">
    <property type="entry name" value="Radical_SAM"/>
    <property type="match status" value="1"/>
</dbReference>
<keyword evidence="5" id="KW-0411">Iron-sulfur</keyword>
<dbReference type="AlphaFoldDB" id="A0A848P047"/>
<dbReference type="RefSeq" id="WP_169339920.1">
    <property type="nucleotide sequence ID" value="NZ_JABBZM010000006.1"/>
</dbReference>
<evidence type="ECO:0000313" key="7">
    <source>
        <dbReference type="EMBL" id="NMV38064.1"/>
    </source>
</evidence>
<dbReference type="CDD" id="cd01335">
    <property type="entry name" value="Radical_SAM"/>
    <property type="match status" value="1"/>
</dbReference>
<dbReference type="GO" id="GO:0003824">
    <property type="term" value="F:catalytic activity"/>
    <property type="evidence" value="ECO:0007669"/>
    <property type="project" value="InterPro"/>
</dbReference>
<comment type="caution">
    <text evidence="7">The sequence shown here is derived from an EMBL/GenBank/DDBJ whole genome shotgun (WGS) entry which is preliminary data.</text>
</comment>
<dbReference type="Pfam" id="PF04055">
    <property type="entry name" value="Radical_SAM"/>
    <property type="match status" value="1"/>
</dbReference>
<keyword evidence="4" id="KW-0408">Iron</keyword>
<dbReference type="EMBL" id="JABBZM010000006">
    <property type="protein sequence ID" value="NMV38064.1"/>
    <property type="molecule type" value="Genomic_DNA"/>
</dbReference>
<dbReference type="PROSITE" id="PS51918">
    <property type="entry name" value="RADICAL_SAM"/>
    <property type="match status" value="1"/>
</dbReference>
<protein>
    <submittedName>
        <fullName evidence="7">Radical SAM protein</fullName>
    </submittedName>
</protein>
<organism evidence="7 8">
    <name type="scientific">Ralstonia insidiosa</name>
    <dbReference type="NCBI Taxonomy" id="190721"/>
    <lineage>
        <taxon>Bacteria</taxon>
        <taxon>Pseudomonadati</taxon>
        <taxon>Pseudomonadota</taxon>
        <taxon>Betaproteobacteria</taxon>
        <taxon>Burkholderiales</taxon>
        <taxon>Burkholderiaceae</taxon>
        <taxon>Ralstonia</taxon>
    </lineage>
</organism>
<reference evidence="7 8" key="1">
    <citation type="submission" date="2020-04" db="EMBL/GenBank/DDBJ databases">
        <title>Ralstonia insidiosa genome sequencing and assembly.</title>
        <authorList>
            <person name="Martins R.C.R."/>
            <person name="Perdigao-Neto L.V."/>
            <person name="Levin A.S.S."/>
            <person name="Costa S.F."/>
        </authorList>
    </citation>
    <scope>NUCLEOTIDE SEQUENCE [LARGE SCALE GENOMIC DNA]</scope>
    <source>
        <strain evidence="7 8">5047</strain>
    </source>
</reference>
<dbReference type="Proteomes" id="UP000575469">
    <property type="component" value="Unassembled WGS sequence"/>
</dbReference>
<dbReference type="InterPro" id="IPR013785">
    <property type="entry name" value="Aldolase_TIM"/>
</dbReference>
<evidence type="ECO:0000256" key="4">
    <source>
        <dbReference type="ARBA" id="ARBA00023004"/>
    </source>
</evidence>
<evidence type="ECO:0000256" key="3">
    <source>
        <dbReference type="ARBA" id="ARBA00022723"/>
    </source>
</evidence>
<dbReference type="InterPro" id="IPR058240">
    <property type="entry name" value="rSAM_sf"/>
</dbReference>
<name>A0A848P047_9RALS</name>
<dbReference type="Gene3D" id="3.20.20.70">
    <property type="entry name" value="Aldolase class I"/>
    <property type="match status" value="1"/>
</dbReference>
<feature type="domain" description="Radical SAM core" evidence="6">
    <location>
        <begin position="142"/>
        <end position="386"/>
    </location>
</feature>
<evidence type="ECO:0000256" key="2">
    <source>
        <dbReference type="ARBA" id="ARBA00022691"/>
    </source>
</evidence>
<dbReference type="InterPro" id="IPR007197">
    <property type="entry name" value="rSAM"/>
</dbReference>
<sequence length="445" mass="50049">MIEKKKLYHVTVLSNFARAFDKYTHCYAKAGIPESTYPDRFYLLERSDLDIGYQKASQLLEKLAIPGNRLILLETQVEPALIQENTATGRGVFIHADHIRLSALYDLEPKDGGMAWRRTVIEDMTAASLRLLSGQFQAFAALRPRTLSILPIAQGCQAKCAFCFSKASISADQAPYRPDWDTVGAWLDKAAVHGAERAVITGGGEPTLLPFAQLEKLIACCAARFSKVVLISNGHAFATLAQAERIARLRALHDAGLRVLSLSRHHFDTQRNERIMKLNTPIEALTSTWREHRHLWPDLRLRFICVLQDDGVEDDATLAQYLIWAADQGVEEICFKELYVSTSTESMYFDRAANNWSRHHQVPLALVTDFAARAGFSIAHRLPWGAPVFSGEWAGRPMRIAAYTEPSLYWERTHGIARSWNVMADGRCFASLEDRASELTLEDRT</sequence>
<evidence type="ECO:0000256" key="1">
    <source>
        <dbReference type="ARBA" id="ARBA00001966"/>
    </source>
</evidence>
<keyword evidence="3" id="KW-0479">Metal-binding</keyword>
<dbReference type="SUPFAM" id="SSF102114">
    <property type="entry name" value="Radical SAM enzymes"/>
    <property type="match status" value="1"/>
</dbReference>
<proteinExistence type="predicted"/>
<accession>A0A848P047</accession>
<comment type="cofactor">
    <cofactor evidence="1">
        <name>[4Fe-4S] cluster</name>
        <dbReference type="ChEBI" id="CHEBI:49883"/>
    </cofactor>
</comment>
<gene>
    <name evidence="7" type="ORF">HGR00_09100</name>
</gene>
<dbReference type="GO" id="GO:0046872">
    <property type="term" value="F:metal ion binding"/>
    <property type="evidence" value="ECO:0007669"/>
    <property type="project" value="UniProtKB-KW"/>
</dbReference>
<evidence type="ECO:0000259" key="6">
    <source>
        <dbReference type="PROSITE" id="PS51918"/>
    </source>
</evidence>